<gene>
    <name evidence="4" type="ORF">H9Q78_05960</name>
</gene>
<dbReference type="InterPro" id="IPR009057">
    <property type="entry name" value="Homeodomain-like_sf"/>
</dbReference>
<evidence type="ECO:0000313" key="4">
    <source>
        <dbReference type="EMBL" id="QNM06656.1"/>
    </source>
</evidence>
<organism evidence="4 5">
    <name type="scientific">Qiania dongpingensis</name>
    <dbReference type="NCBI Taxonomy" id="2763669"/>
    <lineage>
        <taxon>Bacteria</taxon>
        <taxon>Bacillati</taxon>
        <taxon>Bacillota</taxon>
        <taxon>Clostridia</taxon>
        <taxon>Lachnospirales</taxon>
        <taxon>Lachnospiraceae</taxon>
        <taxon>Qiania</taxon>
    </lineage>
</organism>
<evidence type="ECO:0000256" key="1">
    <source>
        <dbReference type="ARBA" id="ARBA00023125"/>
    </source>
</evidence>
<sequence>MRRNSKKVSPMSNEGRNAYVIKHLTDAFLSLLAEKPLEDISISELVDTAGVGRASFYRNYERKEDILRSHLDTLFREWTDEWEEKDGAPLSEQVCTMIAHFEKHRSFYQLLNERGLIYMLKDAIIGICGPKPEYEKTQAYATAFVAYSLYGWIDVWFQRGMLETADEIAELFKAQEL</sequence>
<dbReference type="InterPro" id="IPR001647">
    <property type="entry name" value="HTH_TetR"/>
</dbReference>
<dbReference type="PROSITE" id="PS50977">
    <property type="entry name" value="HTH_TETR_2"/>
    <property type="match status" value="1"/>
</dbReference>
<feature type="DNA-binding region" description="H-T-H motif" evidence="2">
    <location>
        <begin position="41"/>
        <end position="60"/>
    </location>
</feature>
<dbReference type="EMBL" id="CP060634">
    <property type="protein sequence ID" value="QNM06656.1"/>
    <property type="molecule type" value="Genomic_DNA"/>
</dbReference>
<feature type="domain" description="HTH tetR-type" evidence="3">
    <location>
        <begin position="18"/>
        <end position="78"/>
    </location>
</feature>
<keyword evidence="1 2" id="KW-0238">DNA-binding</keyword>
<evidence type="ECO:0000259" key="3">
    <source>
        <dbReference type="PROSITE" id="PS50977"/>
    </source>
</evidence>
<dbReference type="Pfam" id="PF00440">
    <property type="entry name" value="TetR_N"/>
    <property type="match status" value="1"/>
</dbReference>
<dbReference type="Gene3D" id="1.10.357.10">
    <property type="entry name" value="Tetracycline Repressor, domain 2"/>
    <property type="match status" value="1"/>
</dbReference>
<proteinExistence type="predicted"/>
<evidence type="ECO:0000313" key="5">
    <source>
        <dbReference type="Proteomes" id="UP000515823"/>
    </source>
</evidence>
<protein>
    <submittedName>
        <fullName evidence="4">TetR/AcrR family transcriptional regulator</fullName>
    </submittedName>
</protein>
<keyword evidence="5" id="KW-1185">Reference proteome</keyword>
<name>A0A7G9G774_9FIRM</name>
<dbReference type="KEGG" id="qdo:H9Q78_05960"/>
<dbReference type="PANTHER" id="PTHR43479:SF11">
    <property type="entry name" value="ACREF_ENVCD OPERON REPRESSOR-RELATED"/>
    <property type="match status" value="1"/>
</dbReference>
<dbReference type="RefSeq" id="WP_249304255.1">
    <property type="nucleotide sequence ID" value="NZ_CP060634.1"/>
</dbReference>
<reference evidence="4 5" key="1">
    <citation type="submission" date="2020-08" db="EMBL/GenBank/DDBJ databases">
        <authorList>
            <person name="Liu C."/>
            <person name="Sun Q."/>
        </authorList>
    </citation>
    <scope>NUCLEOTIDE SEQUENCE [LARGE SCALE GENOMIC DNA]</scope>
    <source>
        <strain evidence="4 5">NSJ-38</strain>
    </source>
</reference>
<accession>A0A7G9G774</accession>
<dbReference type="SUPFAM" id="SSF46689">
    <property type="entry name" value="Homeodomain-like"/>
    <property type="match status" value="1"/>
</dbReference>
<dbReference type="GO" id="GO:0003677">
    <property type="term" value="F:DNA binding"/>
    <property type="evidence" value="ECO:0007669"/>
    <property type="project" value="UniProtKB-UniRule"/>
</dbReference>
<dbReference type="Proteomes" id="UP000515823">
    <property type="component" value="Chromosome"/>
</dbReference>
<dbReference type="AlphaFoldDB" id="A0A7G9G774"/>
<dbReference type="PANTHER" id="PTHR43479">
    <property type="entry name" value="ACREF/ENVCD OPERON REPRESSOR-RELATED"/>
    <property type="match status" value="1"/>
</dbReference>
<evidence type="ECO:0000256" key="2">
    <source>
        <dbReference type="PROSITE-ProRule" id="PRU00335"/>
    </source>
</evidence>
<dbReference type="InterPro" id="IPR050624">
    <property type="entry name" value="HTH-type_Tx_Regulator"/>
</dbReference>